<accession>A0ABQ7YND8</accession>
<protein>
    <recommendedName>
        <fullName evidence="2">F-box domain-containing protein</fullName>
    </recommendedName>
</protein>
<feature type="signal peptide" evidence="1">
    <location>
        <begin position="1"/>
        <end position="21"/>
    </location>
</feature>
<dbReference type="SMART" id="SM00579">
    <property type="entry name" value="FBD"/>
    <property type="match status" value="2"/>
</dbReference>
<dbReference type="InterPro" id="IPR001810">
    <property type="entry name" value="F-box_dom"/>
</dbReference>
<dbReference type="SUPFAM" id="SSF81383">
    <property type="entry name" value="F-box domain"/>
    <property type="match status" value="2"/>
</dbReference>
<dbReference type="PANTHER" id="PTHR31900">
    <property type="entry name" value="F-BOX/RNI SUPERFAMILY PROTEIN-RELATED"/>
    <property type="match status" value="1"/>
</dbReference>
<feature type="chain" id="PRO_5045239013" description="F-box domain-containing protein" evidence="1">
    <location>
        <begin position="22"/>
        <end position="875"/>
    </location>
</feature>
<dbReference type="Pfam" id="PF24758">
    <property type="entry name" value="LRR_At5g56370"/>
    <property type="match status" value="2"/>
</dbReference>
<dbReference type="InterPro" id="IPR055411">
    <property type="entry name" value="LRR_FXL15/At3g58940/PEG3-like"/>
</dbReference>
<dbReference type="InterPro" id="IPR050232">
    <property type="entry name" value="FBL13/AtMIF1-like"/>
</dbReference>
<evidence type="ECO:0000313" key="4">
    <source>
        <dbReference type="Proteomes" id="UP000824890"/>
    </source>
</evidence>
<proteinExistence type="predicted"/>
<dbReference type="Proteomes" id="UP000824890">
    <property type="component" value="Unassembled WGS sequence"/>
</dbReference>
<comment type="caution">
    <text evidence="3">The sequence shown here is derived from an EMBL/GenBank/DDBJ whole genome shotgun (WGS) entry which is preliminary data.</text>
</comment>
<evidence type="ECO:0000259" key="2">
    <source>
        <dbReference type="PROSITE" id="PS50181"/>
    </source>
</evidence>
<dbReference type="CDD" id="cd22160">
    <property type="entry name" value="F-box_AtFBL13-like"/>
    <property type="match status" value="2"/>
</dbReference>
<feature type="domain" description="F-box" evidence="2">
    <location>
        <begin position="443"/>
        <end position="479"/>
    </location>
</feature>
<keyword evidence="4" id="KW-1185">Reference proteome</keyword>
<dbReference type="Gene3D" id="3.80.10.10">
    <property type="entry name" value="Ribonuclease Inhibitor"/>
    <property type="match status" value="2"/>
</dbReference>
<dbReference type="Pfam" id="PF00646">
    <property type="entry name" value="F-box"/>
    <property type="match status" value="2"/>
</dbReference>
<keyword evidence="1" id="KW-0732">Signal</keyword>
<dbReference type="PROSITE" id="PS50181">
    <property type="entry name" value="FBOX"/>
    <property type="match status" value="1"/>
</dbReference>
<dbReference type="Gene3D" id="1.20.1280.50">
    <property type="match status" value="2"/>
</dbReference>
<dbReference type="Pfam" id="PF08387">
    <property type="entry name" value="FBD"/>
    <property type="match status" value="1"/>
</dbReference>
<dbReference type="InterPro" id="IPR032675">
    <property type="entry name" value="LRR_dom_sf"/>
</dbReference>
<reference evidence="3 4" key="1">
    <citation type="submission" date="2021-05" db="EMBL/GenBank/DDBJ databases">
        <title>Genome Assembly of Synthetic Allotetraploid Brassica napus Reveals Homoeologous Exchanges between Subgenomes.</title>
        <authorList>
            <person name="Davis J.T."/>
        </authorList>
    </citation>
    <scope>NUCLEOTIDE SEQUENCE [LARGE SCALE GENOMIC DNA]</scope>
    <source>
        <strain evidence="4">cv. Da-Ae</strain>
        <tissue evidence="3">Seedling</tissue>
    </source>
</reference>
<gene>
    <name evidence="3" type="ORF">HID58_076762</name>
</gene>
<dbReference type="InterPro" id="IPR036047">
    <property type="entry name" value="F-box-like_dom_sf"/>
</dbReference>
<dbReference type="InterPro" id="IPR053781">
    <property type="entry name" value="F-box_AtFBL13-like"/>
</dbReference>
<dbReference type="PANTHER" id="PTHR31900:SF34">
    <property type="entry name" value="EMB|CAB62440.1-RELATED"/>
    <property type="match status" value="1"/>
</dbReference>
<name>A0ABQ7YND8_BRANA</name>
<evidence type="ECO:0000256" key="1">
    <source>
        <dbReference type="SAM" id="SignalP"/>
    </source>
</evidence>
<dbReference type="InterPro" id="IPR006566">
    <property type="entry name" value="FBD"/>
</dbReference>
<evidence type="ECO:0000313" key="3">
    <source>
        <dbReference type="EMBL" id="KAH0869740.1"/>
    </source>
</evidence>
<dbReference type="SMART" id="SM00256">
    <property type="entry name" value="FBOX"/>
    <property type="match status" value="2"/>
</dbReference>
<sequence>MKYGIIIILTVSVSVSVSVSAFENPNVGGITLNFSLPMDLKRRSFLRNRDRISELSDALLLQILSFVPTKDAVATSVLSKRWRYLCKMMPRLRFWYERTDDLERFSDNVCRFLLSHQAPVLQSLHLEVNSERGSTMDIGVLLGVAFGLHVRELELQVYSWEPYRFPTSLYNCRTLETLKLGSRVLLDVPFPVCLKALRTLSLFDVSYKDDGSVVNLLSGCSVLENLEVMMFSHPHLGTFTIHVPSLQNLTLISDSEDFSVFVINAPHLKHLNLKGLIDEDSCLIENTPEVVEAHITDVSSVVYENIHGSLTSVKRLSLKIASPLKLTKFNRIFNQLVCLEIHTYEPEWWNLLMLMLHSSPNLQVLKLISEWFRILDRLTYNRWSQPKYVAECLVNRLETLVWENYEGDIEDDRERLERLKELESVVKASNSCQLVFTHTLSNGDRISELPDALLLQILSLIPTKDAVATSVLSKRWRFLCKMTPNLRFCYHGTKGLVRFSDNVCRCLLSHQAPVLQSLHLKMILKNDSTIDVGVLLGIAFGRHVRELELEVYSSDEPYSFPTSLYNCGTGTLETLKLGHNVLVDVPFPVCLKALRTLRLNAVSYNDAGSVVNLLSGCSSLENLEVMMYLHPDVENFTIDVPSLQCLTLVAADEEYAYFSSYVINAPSLKYLNLKGLIDEESSLLIENMPELVEAHITDVCDVIYANIHGSLTSVKRLSLDILSPLDLTKFPTDIIFKQLVYLELHIYAPERWNLLILMLHSSPNLQVLKLIGVSIIYEVPPFEWFRKRDHPHKKWSQPKYVPECLVNRIETLVWNHYNGEVEDERKVAQYILRNASRLETATFSRLDIHLEKRLERLKELESVVWASNSCKLVFK</sequence>
<organism evidence="3 4">
    <name type="scientific">Brassica napus</name>
    <name type="common">Rape</name>
    <dbReference type="NCBI Taxonomy" id="3708"/>
    <lineage>
        <taxon>Eukaryota</taxon>
        <taxon>Viridiplantae</taxon>
        <taxon>Streptophyta</taxon>
        <taxon>Embryophyta</taxon>
        <taxon>Tracheophyta</taxon>
        <taxon>Spermatophyta</taxon>
        <taxon>Magnoliopsida</taxon>
        <taxon>eudicotyledons</taxon>
        <taxon>Gunneridae</taxon>
        <taxon>Pentapetalae</taxon>
        <taxon>rosids</taxon>
        <taxon>malvids</taxon>
        <taxon>Brassicales</taxon>
        <taxon>Brassicaceae</taxon>
        <taxon>Brassiceae</taxon>
        <taxon>Brassica</taxon>
    </lineage>
</organism>
<dbReference type="EMBL" id="JAGKQM010000017">
    <property type="protein sequence ID" value="KAH0869740.1"/>
    <property type="molecule type" value="Genomic_DNA"/>
</dbReference>
<dbReference type="SUPFAM" id="SSF52047">
    <property type="entry name" value="RNI-like"/>
    <property type="match status" value="2"/>
</dbReference>